<evidence type="ECO:0000313" key="7">
    <source>
        <dbReference type="Proteomes" id="UP000516260"/>
    </source>
</evidence>
<organism evidence="6 7">
    <name type="scientific">Takifugu bimaculatus</name>
    <dbReference type="NCBI Taxonomy" id="433685"/>
    <lineage>
        <taxon>Eukaryota</taxon>
        <taxon>Metazoa</taxon>
        <taxon>Chordata</taxon>
        <taxon>Craniata</taxon>
        <taxon>Vertebrata</taxon>
        <taxon>Euteleostomi</taxon>
        <taxon>Actinopterygii</taxon>
        <taxon>Neopterygii</taxon>
        <taxon>Teleostei</taxon>
        <taxon>Neoteleostei</taxon>
        <taxon>Acanthomorphata</taxon>
        <taxon>Eupercaria</taxon>
        <taxon>Tetraodontiformes</taxon>
        <taxon>Tetradontoidea</taxon>
        <taxon>Tetraodontidae</taxon>
        <taxon>Takifugu</taxon>
    </lineage>
</organism>
<gene>
    <name evidence="6" type="ORF">fugu_008623</name>
</gene>
<evidence type="ECO:0000256" key="1">
    <source>
        <dbReference type="ARBA" id="ARBA00004120"/>
    </source>
</evidence>
<sequence length="596" mass="68164">MTDCWNTDNGEAVFRTRDMVKNLRIKVRVEKVTSTAALSQHLQHQVLSQQQDGGAIELQTLTSQGHKGDNEEELVVGWQEKLFSQYEMELFENEAACQTPLERQYHLEVKALKKARGRRNRRIFTYTDHDRYTNSLPFNQLQYSSILLNTSKAWPTFLAERMTSLRQRGQDQQKIDCGVPKAKIINWEPTEEFVRNTHVVNNVMQTMHIMADLGPPEKLGQKENECLLVTIKTDGSGTVIVKPDFNKGREPYRIVTGEKKEVWRLTVENASTVMKPEQKDREQNIYRDLYTQHMDYLNSLVGQDFEMPPVGVLRYLLNGEIGEQDTCFHYCKMIIGILNLPLNASALPVSAKGFEYDNLYIHFTIELPTNWSGSPNQSLSGVTHTCRTKPMGKEDVAFFSHLFSCEASYTCDKESEGTLLQWPVLYFKVLSLDSWQRCRTEGYGYLLFPAIPGKHTITCHTWRPLQTGTVSALRRFFIGGSPELEDISYVRIPGTFKGERLSRFGFCSETTGSVTFNLHCMQQARSFVDANMLRKKRQRVLNQLGGFSQQGAVSSVQEAFQKARKKMQEAQENLPKDLISSTSQLQIELSSQLKTI</sequence>
<evidence type="ECO:0000256" key="3">
    <source>
        <dbReference type="ARBA" id="ARBA00022794"/>
    </source>
</evidence>
<name>A0A4Z2AXU9_9TELE</name>
<evidence type="ECO:0000313" key="6">
    <source>
        <dbReference type="EMBL" id="TNM84445.1"/>
    </source>
</evidence>
<accession>A0A4Z2AXU9</accession>
<protein>
    <recommendedName>
        <fullName evidence="8">MKS transition zone complex subunit 1</fullName>
    </recommendedName>
</protein>
<keyword evidence="4" id="KW-0206">Cytoskeleton</keyword>
<evidence type="ECO:0000256" key="2">
    <source>
        <dbReference type="ARBA" id="ARBA00022490"/>
    </source>
</evidence>
<dbReference type="GO" id="GO:0060271">
    <property type="term" value="P:cilium assembly"/>
    <property type="evidence" value="ECO:0007669"/>
    <property type="project" value="TreeGrafter"/>
</dbReference>
<evidence type="ECO:0000256" key="4">
    <source>
        <dbReference type="ARBA" id="ARBA00023212"/>
    </source>
</evidence>
<dbReference type="Pfam" id="PF07162">
    <property type="entry name" value="B9-C2"/>
    <property type="match status" value="1"/>
</dbReference>
<evidence type="ECO:0000256" key="5">
    <source>
        <dbReference type="ARBA" id="ARBA00023273"/>
    </source>
</evidence>
<dbReference type="Proteomes" id="UP000516260">
    <property type="component" value="Chromosome 9"/>
</dbReference>
<comment type="caution">
    <text evidence="6">The sequence shown here is derived from an EMBL/GenBank/DDBJ whole genome shotgun (WGS) entry which is preliminary data.</text>
</comment>
<evidence type="ECO:0008006" key="8">
    <source>
        <dbReference type="Google" id="ProtNLM"/>
    </source>
</evidence>
<comment type="subcellular location">
    <subcellularLocation>
        <location evidence="1">Cytoplasm</location>
        <location evidence="1">Cytoskeleton</location>
        <location evidence="1">Cilium basal body</location>
    </subcellularLocation>
</comment>
<keyword evidence="3" id="KW-0970">Cilium biogenesis/degradation</keyword>
<dbReference type="PANTHER" id="PTHR12968">
    <property type="entry name" value="B9 DOMAIN-CONTAINING"/>
    <property type="match status" value="1"/>
</dbReference>
<dbReference type="InterPro" id="IPR010796">
    <property type="entry name" value="C2_B9-type_dom"/>
</dbReference>
<keyword evidence="5" id="KW-0966">Cell projection</keyword>
<dbReference type="EMBL" id="SWLE01000022">
    <property type="protein sequence ID" value="TNM84445.1"/>
    <property type="molecule type" value="Genomic_DNA"/>
</dbReference>
<proteinExistence type="predicted"/>
<dbReference type="AlphaFoldDB" id="A0A4Z2AXU9"/>
<dbReference type="PANTHER" id="PTHR12968:SF4">
    <property type="entry name" value="TECTONIC-LIKE COMPLEX MEMBER MKS1"/>
    <property type="match status" value="1"/>
</dbReference>
<dbReference type="GO" id="GO:0036038">
    <property type="term" value="C:MKS complex"/>
    <property type="evidence" value="ECO:0007669"/>
    <property type="project" value="TreeGrafter"/>
</dbReference>
<dbReference type="PROSITE" id="PS51381">
    <property type="entry name" value="C2_B9"/>
    <property type="match status" value="1"/>
</dbReference>
<reference evidence="6 7" key="1">
    <citation type="submission" date="2019-04" db="EMBL/GenBank/DDBJ databases">
        <title>The sequence and de novo assembly of Takifugu bimaculatus genome using PacBio and Hi-C technologies.</title>
        <authorList>
            <person name="Xu P."/>
            <person name="Liu B."/>
            <person name="Zhou Z."/>
        </authorList>
    </citation>
    <scope>NUCLEOTIDE SEQUENCE [LARGE SCALE GENOMIC DNA]</scope>
    <source>
        <strain evidence="6">TB-2018</strain>
        <tissue evidence="6">Muscle</tissue>
    </source>
</reference>
<keyword evidence="2" id="KW-0963">Cytoplasm</keyword>
<keyword evidence="7" id="KW-1185">Reference proteome</keyword>